<gene>
    <name evidence="1" type="primary">phnH</name>
    <name evidence="1" type="ORF">E6O51_16085</name>
</gene>
<dbReference type="InterPro" id="IPR008772">
    <property type="entry name" value="Phosphonate_metab_PhnH"/>
</dbReference>
<keyword evidence="2" id="KW-1185">Reference proteome</keyword>
<evidence type="ECO:0000313" key="1">
    <source>
        <dbReference type="EMBL" id="THF59243.1"/>
    </source>
</evidence>
<dbReference type="RefSeq" id="WP_136386028.1">
    <property type="nucleotide sequence ID" value="NZ_SSOD01000014.1"/>
</dbReference>
<dbReference type="OrthoDB" id="9814509at2"/>
<dbReference type="PIRSF" id="PIRSF020680">
    <property type="entry name" value="PhnH"/>
    <property type="match status" value="1"/>
</dbReference>
<sequence>MSAVATDIARIPAGLGDAVHHGQAVFRCVLEAMARPGRLQRLPADVAGALGHPPGWSPALAATLLTLLDAETALWLSPALRDGVAPAWLRFHTGTRIVDAPGAADFAAARADEVDASIWTVLKPGSDEAPHTGATLLLQVDCLSDAAGLRLQGPGIEHEHRLDAAGLDSAFWQARIAQQADFPCGVDLLLCCDDRVAGLPRSTRVTEG</sequence>
<protein>
    <submittedName>
        <fullName evidence="1">Phosphonate C-P lyase system protein PhnH</fullName>
    </submittedName>
</protein>
<dbReference type="SUPFAM" id="SSF159709">
    <property type="entry name" value="PhnH-like"/>
    <property type="match status" value="1"/>
</dbReference>
<reference evidence="1 2" key="1">
    <citation type="submission" date="2019-04" db="EMBL/GenBank/DDBJ databases">
        <title>Azoarcus rhizosphaerae sp. nov. isolated from rhizosphere of Ficus religiosa.</title>
        <authorList>
            <person name="Lin S.-Y."/>
            <person name="Hameed A."/>
            <person name="Hsu Y.-H."/>
            <person name="Young C.-C."/>
        </authorList>
    </citation>
    <scope>NUCLEOTIDE SEQUENCE [LARGE SCALE GENOMIC DNA]</scope>
    <source>
        <strain evidence="1 2">CC-YHH848</strain>
    </source>
</reference>
<dbReference type="InterPro" id="IPR038058">
    <property type="entry name" value="PhnH-like_sp"/>
</dbReference>
<dbReference type="AlphaFoldDB" id="A0A4S4AK08"/>
<name>A0A4S4AK08_9RHOO</name>
<accession>A0A4S4AK08</accession>
<dbReference type="Gene3D" id="3.40.50.11310">
    <property type="entry name" value="Bacterial phosphonate metabolism protein PhnH"/>
    <property type="match status" value="1"/>
</dbReference>
<comment type="caution">
    <text evidence="1">The sequence shown here is derived from an EMBL/GenBank/DDBJ whole genome shotgun (WGS) entry which is preliminary data.</text>
</comment>
<proteinExistence type="predicted"/>
<dbReference type="GO" id="GO:0019634">
    <property type="term" value="P:organic phosphonate metabolic process"/>
    <property type="evidence" value="ECO:0007669"/>
    <property type="project" value="InterPro"/>
</dbReference>
<organism evidence="1 2">
    <name type="scientific">Pseudothauera rhizosphaerae</name>
    <dbReference type="NCBI Taxonomy" id="2565932"/>
    <lineage>
        <taxon>Bacteria</taxon>
        <taxon>Pseudomonadati</taxon>
        <taxon>Pseudomonadota</taxon>
        <taxon>Betaproteobacteria</taxon>
        <taxon>Rhodocyclales</taxon>
        <taxon>Zoogloeaceae</taxon>
        <taxon>Pseudothauera</taxon>
    </lineage>
</organism>
<dbReference type="NCBIfam" id="TIGR03292">
    <property type="entry name" value="PhnH_redo"/>
    <property type="match status" value="1"/>
</dbReference>
<evidence type="ECO:0000313" key="2">
    <source>
        <dbReference type="Proteomes" id="UP000307956"/>
    </source>
</evidence>
<dbReference type="Proteomes" id="UP000307956">
    <property type="component" value="Unassembled WGS sequence"/>
</dbReference>
<dbReference type="Pfam" id="PF05845">
    <property type="entry name" value="PhnH"/>
    <property type="match status" value="1"/>
</dbReference>
<dbReference type="GO" id="GO:0016829">
    <property type="term" value="F:lyase activity"/>
    <property type="evidence" value="ECO:0007669"/>
    <property type="project" value="UniProtKB-KW"/>
</dbReference>
<dbReference type="EMBL" id="SSOD01000014">
    <property type="protein sequence ID" value="THF59243.1"/>
    <property type="molecule type" value="Genomic_DNA"/>
</dbReference>
<keyword evidence="1" id="KW-0456">Lyase</keyword>